<dbReference type="EMBL" id="BMIB01000009">
    <property type="protein sequence ID" value="GGH83320.1"/>
    <property type="molecule type" value="Genomic_DNA"/>
</dbReference>
<protein>
    <submittedName>
        <fullName evidence="1">Uncharacterized protein</fullName>
    </submittedName>
</protein>
<dbReference type="Proteomes" id="UP000627292">
    <property type="component" value="Unassembled WGS sequence"/>
</dbReference>
<proteinExistence type="predicted"/>
<evidence type="ECO:0000313" key="2">
    <source>
        <dbReference type="Proteomes" id="UP000627292"/>
    </source>
</evidence>
<gene>
    <name evidence="1" type="ORF">GCM10011379_58530</name>
</gene>
<dbReference type="RefSeq" id="WP_188959395.1">
    <property type="nucleotide sequence ID" value="NZ_BMIB01000009.1"/>
</dbReference>
<name>A0A917J6A8_9BACT</name>
<dbReference type="AlphaFoldDB" id="A0A917J6A8"/>
<comment type="caution">
    <text evidence="1">The sequence shown here is derived from an EMBL/GenBank/DDBJ whole genome shotgun (WGS) entry which is preliminary data.</text>
</comment>
<keyword evidence="2" id="KW-1185">Reference proteome</keyword>
<evidence type="ECO:0000313" key="1">
    <source>
        <dbReference type="EMBL" id="GGH83320.1"/>
    </source>
</evidence>
<reference evidence="1" key="2">
    <citation type="submission" date="2020-09" db="EMBL/GenBank/DDBJ databases">
        <authorList>
            <person name="Sun Q."/>
            <person name="Zhou Y."/>
        </authorList>
    </citation>
    <scope>NUCLEOTIDE SEQUENCE</scope>
    <source>
        <strain evidence="1">CGMCC 1.15290</strain>
    </source>
</reference>
<sequence length="141" mass="16370">MSQKSEEIKIQLNSLFSRAVPESATYQTVYATYLQTKNYIIFQKQIVHNYIVGFRPSQKDMVILEINSDLEQLDAPQFITQSNKQSVKKDFQQRYVIQAENLPKYKLTVMPSVPKMLTAAYMLPVEQKQEAAAFTEFMKSM</sequence>
<organism evidence="1 2">
    <name type="scientific">Filimonas zeae</name>
    <dbReference type="NCBI Taxonomy" id="1737353"/>
    <lineage>
        <taxon>Bacteria</taxon>
        <taxon>Pseudomonadati</taxon>
        <taxon>Bacteroidota</taxon>
        <taxon>Chitinophagia</taxon>
        <taxon>Chitinophagales</taxon>
        <taxon>Chitinophagaceae</taxon>
        <taxon>Filimonas</taxon>
    </lineage>
</organism>
<reference evidence="1" key="1">
    <citation type="journal article" date="2014" name="Int. J. Syst. Evol. Microbiol.">
        <title>Complete genome sequence of Corynebacterium casei LMG S-19264T (=DSM 44701T), isolated from a smear-ripened cheese.</title>
        <authorList>
            <consortium name="US DOE Joint Genome Institute (JGI-PGF)"/>
            <person name="Walter F."/>
            <person name="Albersmeier A."/>
            <person name="Kalinowski J."/>
            <person name="Ruckert C."/>
        </authorList>
    </citation>
    <scope>NUCLEOTIDE SEQUENCE</scope>
    <source>
        <strain evidence="1">CGMCC 1.15290</strain>
    </source>
</reference>
<accession>A0A917J6A8</accession>